<evidence type="ECO:0000256" key="1">
    <source>
        <dbReference type="ARBA" id="ARBA00000847"/>
    </source>
</evidence>
<accession>A0A9D9NJW5</accession>
<dbReference type="EMBL" id="JADIMC010000045">
    <property type="protein sequence ID" value="MBO8476120.1"/>
    <property type="molecule type" value="Genomic_DNA"/>
</dbReference>
<dbReference type="Gene3D" id="3.90.79.10">
    <property type="entry name" value="Nucleoside Triphosphate Pyrophosphohydrolase"/>
    <property type="match status" value="1"/>
</dbReference>
<evidence type="ECO:0000256" key="4">
    <source>
        <dbReference type="ARBA" id="ARBA00016377"/>
    </source>
</evidence>
<evidence type="ECO:0000313" key="10">
    <source>
        <dbReference type="Proteomes" id="UP000823598"/>
    </source>
</evidence>
<comment type="cofactor">
    <cofactor evidence="2">
        <name>Mg(2+)</name>
        <dbReference type="ChEBI" id="CHEBI:18420"/>
    </cofactor>
</comment>
<organism evidence="9 10">
    <name type="scientific">Candidatus Limisoma faecipullorum</name>
    <dbReference type="NCBI Taxonomy" id="2840854"/>
    <lineage>
        <taxon>Bacteria</taxon>
        <taxon>Pseudomonadati</taxon>
        <taxon>Bacteroidota</taxon>
        <taxon>Bacteroidia</taxon>
        <taxon>Bacteroidales</taxon>
        <taxon>Candidatus Limisoma</taxon>
    </lineage>
</organism>
<reference evidence="9" key="1">
    <citation type="submission" date="2020-10" db="EMBL/GenBank/DDBJ databases">
        <authorList>
            <person name="Gilroy R."/>
        </authorList>
    </citation>
    <scope>NUCLEOTIDE SEQUENCE</scope>
    <source>
        <strain evidence="9">6919</strain>
    </source>
</reference>
<dbReference type="AlphaFoldDB" id="A0A9D9NJW5"/>
<dbReference type="PANTHER" id="PTHR11839">
    <property type="entry name" value="UDP/ADP-SUGAR PYROPHOSPHATASE"/>
    <property type="match status" value="1"/>
</dbReference>
<evidence type="ECO:0000256" key="6">
    <source>
        <dbReference type="ARBA" id="ARBA00032162"/>
    </source>
</evidence>
<evidence type="ECO:0000259" key="8">
    <source>
        <dbReference type="PROSITE" id="PS51462"/>
    </source>
</evidence>
<dbReference type="InterPro" id="IPR020084">
    <property type="entry name" value="NUDIX_hydrolase_CS"/>
</dbReference>
<evidence type="ECO:0000256" key="2">
    <source>
        <dbReference type="ARBA" id="ARBA00001946"/>
    </source>
</evidence>
<dbReference type="GO" id="GO:0006753">
    <property type="term" value="P:nucleoside phosphate metabolic process"/>
    <property type="evidence" value="ECO:0007669"/>
    <property type="project" value="TreeGrafter"/>
</dbReference>
<comment type="caution">
    <text evidence="9">The sequence shown here is derived from an EMBL/GenBank/DDBJ whole genome shotgun (WGS) entry which is preliminary data.</text>
</comment>
<protein>
    <recommendedName>
        <fullName evidence="4">GDP-mannose pyrophosphatase</fullName>
    </recommendedName>
    <alternativeName>
        <fullName evidence="6">GDP-mannose hydrolase</fullName>
    </alternativeName>
    <alternativeName>
        <fullName evidence="7">GDPMK</fullName>
    </alternativeName>
</protein>
<dbReference type="GO" id="GO:0019693">
    <property type="term" value="P:ribose phosphate metabolic process"/>
    <property type="evidence" value="ECO:0007669"/>
    <property type="project" value="TreeGrafter"/>
</dbReference>
<comment type="similarity">
    <text evidence="3">Belongs to the Nudix hydrolase family. NudK subfamily.</text>
</comment>
<dbReference type="Proteomes" id="UP000823598">
    <property type="component" value="Unassembled WGS sequence"/>
</dbReference>
<name>A0A9D9NJW5_9BACT</name>
<dbReference type="PANTHER" id="PTHR11839:SF18">
    <property type="entry name" value="NUDIX HYDROLASE DOMAIN-CONTAINING PROTEIN"/>
    <property type="match status" value="1"/>
</dbReference>
<keyword evidence="5 9" id="KW-0378">Hydrolase</keyword>
<dbReference type="InterPro" id="IPR000086">
    <property type="entry name" value="NUDIX_hydrolase_dom"/>
</dbReference>
<dbReference type="InterPro" id="IPR015797">
    <property type="entry name" value="NUDIX_hydrolase-like_dom_sf"/>
</dbReference>
<proteinExistence type="inferred from homology"/>
<dbReference type="GO" id="GO:0016787">
    <property type="term" value="F:hydrolase activity"/>
    <property type="evidence" value="ECO:0007669"/>
    <property type="project" value="UniProtKB-KW"/>
</dbReference>
<feature type="domain" description="Nudix hydrolase" evidence="8">
    <location>
        <begin position="47"/>
        <end position="176"/>
    </location>
</feature>
<dbReference type="SUPFAM" id="SSF55811">
    <property type="entry name" value="Nudix"/>
    <property type="match status" value="1"/>
</dbReference>
<evidence type="ECO:0000256" key="5">
    <source>
        <dbReference type="ARBA" id="ARBA00022801"/>
    </source>
</evidence>
<dbReference type="PROSITE" id="PS51462">
    <property type="entry name" value="NUDIX"/>
    <property type="match status" value="1"/>
</dbReference>
<dbReference type="PROSITE" id="PS00893">
    <property type="entry name" value="NUDIX_BOX"/>
    <property type="match status" value="1"/>
</dbReference>
<gene>
    <name evidence="9" type="ORF">IAB88_03915</name>
</gene>
<evidence type="ECO:0000256" key="7">
    <source>
        <dbReference type="ARBA" id="ARBA00032272"/>
    </source>
</evidence>
<reference evidence="9" key="2">
    <citation type="journal article" date="2021" name="PeerJ">
        <title>Extensive microbial diversity within the chicken gut microbiome revealed by metagenomics and culture.</title>
        <authorList>
            <person name="Gilroy R."/>
            <person name="Ravi A."/>
            <person name="Getino M."/>
            <person name="Pursley I."/>
            <person name="Horton D.L."/>
            <person name="Alikhan N.F."/>
            <person name="Baker D."/>
            <person name="Gharbi K."/>
            <person name="Hall N."/>
            <person name="Watson M."/>
            <person name="Adriaenssens E.M."/>
            <person name="Foster-Nyarko E."/>
            <person name="Jarju S."/>
            <person name="Secka A."/>
            <person name="Antonio M."/>
            <person name="Oren A."/>
            <person name="Chaudhuri R.R."/>
            <person name="La Ragione R."/>
            <person name="Hildebrand F."/>
            <person name="Pallen M.J."/>
        </authorList>
    </citation>
    <scope>NUCLEOTIDE SEQUENCE</scope>
    <source>
        <strain evidence="9">6919</strain>
    </source>
</reference>
<comment type="catalytic activity">
    <reaction evidence="1">
        <text>GDP-alpha-D-mannose + H2O = alpha-D-mannose 1-phosphate + GMP + 2 H(+)</text>
        <dbReference type="Rhea" id="RHEA:27978"/>
        <dbReference type="ChEBI" id="CHEBI:15377"/>
        <dbReference type="ChEBI" id="CHEBI:15378"/>
        <dbReference type="ChEBI" id="CHEBI:57527"/>
        <dbReference type="ChEBI" id="CHEBI:58115"/>
        <dbReference type="ChEBI" id="CHEBI:58409"/>
    </reaction>
</comment>
<evidence type="ECO:0000313" key="9">
    <source>
        <dbReference type="EMBL" id="MBO8476120.1"/>
    </source>
</evidence>
<dbReference type="CDD" id="cd03424">
    <property type="entry name" value="NUDIX_ADPRase_Nudt5_UGPPase_Nudt14"/>
    <property type="match status" value="1"/>
</dbReference>
<dbReference type="Pfam" id="PF00293">
    <property type="entry name" value="NUDIX"/>
    <property type="match status" value="1"/>
</dbReference>
<sequence>MLIHDLNERKWKTLKSEYLIRRPWLTARRDTVELPGGSVNPEFYVLEYPDWVNVLAITSDDEFVMIRQYRHGLGQTRYELCAGVVDPGESPLEAAKRELSEETGYGGGFWKETMVISGNPSTTNNLTHCFLATGVEKIASQHLESTEDISVHLLSVAEVKQLLVDDEIKQSLMLAPLWRYFALNKLL</sequence>
<evidence type="ECO:0000256" key="3">
    <source>
        <dbReference type="ARBA" id="ARBA00007275"/>
    </source>
</evidence>